<feature type="binding site" evidence="7">
    <location>
        <position position="93"/>
    </location>
    <ligand>
        <name>Zn(2+)</name>
        <dbReference type="ChEBI" id="CHEBI:29105"/>
    </ligand>
</feature>
<dbReference type="GO" id="GO:0005525">
    <property type="term" value="F:GTP binding"/>
    <property type="evidence" value="ECO:0007669"/>
    <property type="project" value="UniProtKB-KW"/>
</dbReference>
<dbReference type="OrthoDB" id="9801207at2"/>
<keyword evidence="10" id="KW-1185">Reference proteome</keyword>
<name>A0A518EYB9_9BACT</name>
<dbReference type="SUPFAM" id="SSF55620">
    <property type="entry name" value="Tetrahydrobiopterin biosynthesis enzymes-like"/>
    <property type="match status" value="1"/>
</dbReference>
<dbReference type="EMBL" id="CP036434">
    <property type="protein sequence ID" value="QDV09077.1"/>
    <property type="molecule type" value="Genomic_DNA"/>
</dbReference>
<keyword evidence="7" id="KW-0862">Zinc</keyword>
<dbReference type="EC" id="3.5.4.16" evidence="7"/>
<gene>
    <name evidence="7 9" type="primary">folE</name>
    <name evidence="9" type="ORF">Poly30_46340</name>
</gene>
<dbReference type="NCBIfam" id="NF006825">
    <property type="entry name" value="PRK09347.1-2"/>
    <property type="match status" value="1"/>
</dbReference>
<dbReference type="InterPro" id="IPR043133">
    <property type="entry name" value="GTP-CH-I_C/QueF"/>
</dbReference>
<keyword evidence="7" id="KW-0547">Nucleotide-binding</keyword>
<dbReference type="GO" id="GO:0006730">
    <property type="term" value="P:one-carbon metabolic process"/>
    <property type="evidence" value="ECO:0007669"/>
    <property type="project" value="UniProtKB-UniRule"/>
</dbReference>
<comment type="similarity">
    <text evidence="3 7">Belongs to the GTP cyclohydrolase I family.</text>
</comment>
<accession>A0A518EYB9</accession>
<dbReference type="GO" id="GO:0003934">
    <property type="term" value="F:GTP cyclohydrolase I activity"/>
    <property type="evidence" value="ECO:0007669"/>
    <property type="project" value="UniProtKB-UniRule"/>
</dbReference>
<keyword evidence="5 7" id="KW-0554">One-carbon metabolism</keyword>
<evidence type="ECO:0000256" key="6">
    <source>
        <dbReference type="ARBA" id="ARBA00022801"/>
    </source>
</evidence>
<dbReference type="Gene3D" id="3.30.1130.10">
    <property type="match status" value="1"/>
</dbReference>
<feature type="binding site" evidence="7">
    <location>
        <position position="96"/>
    </location>
    <ligand>
        <name>Zn(2+)</name>
        <dbReference type="ChEBI" id="CHEBI:29105"/>
    </ligand>
</feature>
<evidence type="ECO:0000256" key="5">
    <source>
        <dbReference type="ARBA" id="ARBA00022563"/>
    </source>
</evidence>
<dbReference type="GO" id="GO:0006729">
    <property type="term" value="P:tetrahydrobiopterin biosynthetic process"/>
    <property type="evidence" value="ECO:0007669"/>
    <property type="project" value="TreeGrafter"/>
</dbReference>
<dbReference type="FunFam" id="1.10.286.10:FF:000001">
    <property type="entry name" value="GTP cyclohydrolase 1"/>
    <property type="match status" value="1"/>
</dbReference>
<dbReference type="GO" id="GO:0046654">
    <property type="term" value="P:tetrahydrofolate biosynthetic process"/>
    <property type="evidence" value="ECO:0007669"/>
    <property type="project" value="UniProtKB-UniRule"/>
</dbReference>
<comment type="pathway">
    <text evidence="2 7">Cofactor biosynthesis; 7,8-dihydroneopterin triphosphate biosynthesis; 7,8-dihydroneopterin triphosphate from GTP: step 1/1.</text>
</comment>
<dbReference type="UniPathway" id="UPA00848">
    <property type="reaction ID" value="UER00151"/>
</dbReference>
<dbReference type="PANTHER" id="PTHR11109:SF7">
    <property type="entry name" value="GTP CYCLOHYDROLASE 1"/>
    <property type="match status" value="1"/>
</dbReference>
<keyword evidence="7" id="KW-0479">Metal-binding</keyword>
<dbReference type="NCBIfam" id="TIGR00063">
    <property type="entry name" value="folE"/>
    <property type="match status" value="1"/>
</dbReference>
<evidence type="ECO:0000313" key="9">
    <source>
        <dbReference type="EMBL" id="QDV09077.1"/>
    </source>
</evidence>
<dbReference type="PANTHER" id="PTHR11109">
    <property type="entry name" value="GTP CYCLOHYDROLASE I"/>
    <property type="match status" value="1"/>
</dbReference>
<evidence type="ECO:0000313" key="10">
    <source>
        <dbReference type="Proteomes" id="UP000320390"/>
    </source>
</evidence>
<keyword evidence="6 7" id="KW-0378">Hydrolase</keyword>
<dbReference type="Gene3D" id="1.10.286.10">
    <property type="match status" value="1"/>
</dbReference>
<proteinExistence type="inferred from homology"/>
<keyword evidence="7" id="KW-0342">GTP-binding</keyword>
<dbReference type="GO" id="GO:0008270">
    <property type="term" value="F:zinc ion binding"/>
    <property type="evidence" value="ECO:0007669"/>
    <property type="project" value="UniProtKB-UniRule"/>
</dbReference>
<dbReference type="HAMAP" id="MF_00223">
    <property type="entry name" value="FolE"/>
    <property type="match status" value="1"/>
</dbReference>
<feature type="binding site" evidence="7">
    <location>
        <position position="164"/>
    </location>
    <ligand>
        <name>Zn(2+)</name>
        <dbReference type="ChEBI" id="CHEBI:29105"/>
    </ligand>
</feature>
<evidence type="ECO:0000259" key="8">
    <source>
        <dbReference type="Pfam" id="PF01227"/>
    </source>
</evidence>
<evidence type="ECO:0000256" key="7">
    <source>
        <dbReference type="HAMAP-Rule" id="MF_00223"/>
    </source>
</evidence>
<dbReference type="Pfam" id="PF01227">
    <property type="entry name" value="GTP_cyclohydroI"/>
    <property type="match status" value="1"/>
</dbReference>
<dbReference type="FunFam" id="3.30.1130.10:FF:000001">
    <property type="entry name" value="GTP cyclohydrolase 1"/>
    <property type="match status" value="1"/>
</dbReference>
<dbReference type="NCBIfam" id="NF006826">
    <property type="entry name" value="PRK09347.1-3"/>
    <property type="match status" value="1"/>
</dbReference>
<evidence type="ECO:0000256" key="2">
    <source>
        <dbReference type="ARBA" id="ARBA00005080"/>
    </source>
</evidence>
<organism evidence="9 10">
    <name type="scientific">Saltatorellus ferox</name>
    <dbReference type="NCBI Taxonomy" id="2528018"/>
    <lineage>
        <taxon>Bacteria</taxon>
        <taxon>Pseudomonadati</taxon>
        <taxon>Planctomycetota</taxon>
        <taxon>Planctomycetia</taxon>
        <taxon>Planctomycetia incertae sedis</taxon>
        <taxon>Saltatorellus</taxon>
    </lineage>
</organism>
<protein>
    <recommendedName>
        <fullName evidence="7">GTP cyclohydrolase 1</fullName>
        <ecNumber evidence="7">3.5.4.16</ecNumber>
    </recommendedName>
    <alternativeName>
        <fullName evidence="7">GTP cyclohydrolase I</fullName>
        <shortName evidence="7">GTP-CH-I</shortName>
    </alternativeName>
</protein>
<evidence type="ECO:0000256" key="4">
    <source>
        <dbReference type="ARBA" id="ARBA00011857"/>
    </source>
</evidence>
<dbReference type="PROSITE" id="PS00860">
    <property type="entry name" value="GTP_CYCLOHYDROL_1_2"/>
    <property type="match status" value="1"/>
</dbReference>
<reference evidence="9 10" key="1">
    <citation type="submission" date="2019-02" db="EMBL/GenBank/DDBJ databases">
        <title>Deep-cultivation of Planctomycetes and their phenomic and genomic characterization uncovers novel biology.</title>
        <authorList>
            <person name="Wiegand S."/>
            <person name="Jogler M."/>
            <person name="Boedeker C."/>
            <person name="Pinto D."/>
            <person name="Vollmers J."/>
            <person name="Rivas-Marin E."/>
            <person name="Kohn T."/>
            <person name="Peeters S.H."/>
            <person name="Heuer A."/>
            <person name="Rast P."/>
            <person name="Oberbeckmann S."/>
            <person name="Bunk B."/>
            <person name="Jeske O."/>
            <person name="Meyerdierks A."/>
            <person name="Storesund J.E."/>
            <person name="Kallscheuer N."/>
            <person name="Luecker S."/>
            <person name="Lage O.M."/>
            <person name="Pohl T."/>
            <person name="Merkel B.J."/>
            <person name="Hornburger P."/>
            <person name="Mueller R.-W."/>
            <person name="Bruemmer F."/>
            <person name="Labrenz M."/>
            <person name="Spormann A.M."/>
            <person name="Op den Camp H."/>
            <person name="Overmann J."/>
            <person name="Amann R."/>
            <person name="Jetten M.S.M."/>
            <person name="Mascher T."/>
            <person name="Medema M.H."/>
            <person name="Devos D.P."/>
            <person name="Kaster A.-K."/>
            <person name="Ovreas L."/>
            <person name="Rohde M."/>
            <person name="Galperin M.Y."/>
            <person name="Jogler C."/>
        </authorList>
    </citation>
    <scope>NUCLEOTIDE SEQUENCE [LARGE SCALE GENOMIC DNA]</scope>
    <source>
        <strain evidence="9 10">Poly30</strain>
    </source>
</reference>
<comment type="subunit">
    <text evidence="4">Toroid-shaped homodecamer, composed of two pentamers of five dimers.</text>
</comment>
<dbReference type="Proteomes" id="UP000320390">
    <property type="component" value="Chromosome"/>
</dbReference>
<dbReference type="InterPro" id="IPR018234">
    <property type="entry name" value="GTP_CycHdrlase_I_CS"/>
</dbReference>
<evidence type="ECO:0000256" key="3">
    <source>
        <dbReference type="ARBA" id="ARBA00008085"/>
    </source>
</evidence>
<comment type="catalytic activity">
    <reaction evidence="1 7">
        <text>GTP + H2O = 7,8-dihydroneopterin 3'-triphosphate + formate + H(+)</text>
        <dbReference type="Rhea" id="RHEA:17473"/>
        <dbReference type="ChEBI" id="CHEBI:15377"/>
        <dbReference type="ChEBI" id="CHEBI:15378"/>
        <dbReference type="ChEBI" id="CHEBI:15740"/>
        <dbReference type="ChEBI" id="CHEBI:37565"/>
        <dbReference type="ChEBI" id="CHEBI:58462"/>
        <dbReference type="EC" id="3.5.4.16"/>
    </reaction>
</comment>
<dbReference type="InterPro" id="IPR001474">
    <property type="entry name" value="GTP_CycHdrlase_I"/>
</dbReference>
<dbReference type="AlphaFoldDB" id="A0A518EYB9"/>
<comment type="subunit">
    <text evidence="7">Homopolymer.</text>
</comment>
<dbReference type="RefSeq" id="WP_145202842.1">
    <property type="nucleotide sequence ID" value="NZ_CP036434.1"/>
</dbReference>
<evidence type="ECO:0000256" key="1">
    <source>
        <dbReference type="ARBA" id="ARBA00001052"/>
    </source>
</evidence>
<feature type="domain" description="GTP cyclohydrolase I" evidence="8">
    <location>
        <begin position="24"/>
        <end position="199"/>
    </location>
</feature>
<dbReference type="InterPro" id="IPR043134">
    <property type="entry name" value="GTP-CH-I_N"/>
</dbReference>
<dbReference type="GO" id="GO:0005737">
    <property type="term" value="C:cytoplasm"/>
    <property type="evidence" value="ECO:0007669"/>
    <property type="project" value="TreeGrafter"/>
</dbReference>
<dbReference type="InterPro" id="IPR020602">
    <property type="entry name" value="GTP_CycHdrlase_I_dom"/>
</dbReference>
<sequence>MTLQSIPRSLQAERAPVTREEALKSVRTLLRYMGEDPEREGLLDTPKRFLKAWDDLFSGYRTDPREALERTFEEVAGYDEIVILRGTEFYSHCEHHVIPMKGTVDIAYLPNGRVVGLSKLSRVVEGYAKRLQTQEALTAEIGDAIEEVLRPRGVAVIVRAQHQCMAMRGVRQCGADTVTQTLRGAFRTDPVEEARLFRLLDA</sequence>